<keyword evidence="3" id="KW-1185">Reference proteome</keyword>
<keyword evidence="1" id="KW-1133">Transmembrane helix</keyword>
<evidence type="ECO:0000256" key="1">
    <source>
        <dbReference type="SAM" id="Phobius"/>
    </source>
</evidence>
<name>A0ABN0X5S1_9ALTE</name>
<keyword evidence="1" id="KW-0472">Membrane</keyword>
<proteinExistence type="predicted"/>
<evidence type="ECO:0000313" key="3">
    <source>
        <dbReference type="Proteomes" id="UP001501757"/>
    </source>
</evidence>
<dbReference type="RefSeq" id="WP_343844665.1">
    <property type="nucleotide sequence ID" value="NZ_BAAAEI010000010.1"/>
</dbReference>
<comment type="caution">
    <text evidence="2">The sequence shown here is derived from an EMBL/GenBank/DDBJ whole genome shotgun (WGS) entry which is preliminary data.</text>
</comment>
<gene>
    <name evidence="2" type="ORF">GCM10009092_20170</name>
</gene>
<dbReference type="Proteomes" id="UP001501757">
    <property type="component" value="Unassembled WGS sequence"/>
</dbReference>
<dbReference type="EMBL" id="BAAAEI010000010">
    <property type="protein sequence ID" value="GAA0355877.1"/>
    <property type="molecule type" value="Genomic_DNA"/>
</dbReference>
<sequence length="116" mass="13093">MDNSLFASTEMILLLIAFSFAFVSFISVLLFTNITLKYIESKMAEEGKKPPEWDKGIGARIIIYASAIVWKSHAKTPLADGETVRKYARPIDRKISIVMHLSFALFFLLTIASEFV</sequence>
<keyword evidence="1" id="KW-0812">Transmembrane</keyword>
<feature type="transmembrane region" description="Helical" evidence="1">
    <location>
        <begin position="95"/>
        <end position="113"/>
    </location>
</feature>
<evidence type="ECO:0000313" key="2">
    <source>
        <dbReference type="EMBL" id="GAA0355877.1"/>
    </source>
</evidence>
<feature type="transmembrane region" description="Helical" evidence="1">
    <location>
        <begin position="12"/>
        <end position="36"/>
    </location>
</feature>
<protein>
    <submittedName>
        <fullName evidence="2">Uncharacterized protein</fullName>
    </submittedName>
</protein>
<accession>A0ABN0X5S1</accession>
<reference evidence="2 3" key="1">
    <citation type="journal article" date="2019" name="Int. J. Syst. Evol. Microbiol.">
        <title>The Global Catalogue of Microorganisms (GCM) 10K type strain sequencing project: providing services to taxonomists for standard genome sequencing and annotation.</title>
        <authorList>
            <consortium name="The Broad Institute Genomics Platform"/>
            <consortium name="The Broad Institute Genome Sequencing Center for Infectious Disease"/>
            <person name="Wu L."/>
            <person name="Ma J."/>
        </authorList>
    </citation>
    <scope>NUCLEOTIDE SEQUENCE [LARGE SCALE GENOMIC DNA]</scope>
    <source>
        <strain evidence="2 3">JCM 13378</strain>
    </source>
</reference>
<organism evidence="2 3">
    <name type="scientific">Bowmanella denitrificans</name>
    <dbReference type="NCBI Taxonomy" id="366582"/>
    <lineage>
        <taxon>Bacteria</taxon>
        <taxon>Pseudomonadati</taxon>
        <taxon>Pseudomonadota</taxon>
        <taxon>Gammaproteobacteria</taxon>
        <taxon>Alteromonadales</taxon>
        <taxon>Alteromonadaceae</taxon>
        <taxon>Bowmanella</taxon>
    </lineage>
</organism>